<dbReference type="SUPFAM" id="SSF48403">
    <property type="entry name" value="Ankyrin repeat"/>
    <property type="match status" value="1"/>
</dbReference>
<sequence length="214" mass="23305">MTLLLKQRGDEIKITDEVVQAAAGNEIIGKEVMALLLEQRREEVTASITEMTLLTAAACGQDGVLDLISRQDGLTSPNDEHRRVAKFYNAAKAGDVHSIEELIQEGAKPDLKNLSGMTPLWVAASEGHEAVVRVLAQRQDVDVNSLSISHRSPLFWPSYFGHERVVAILLEAKADPGLVDVNGDTAATVARKNGHDGVVKALEKFQHLTKYESS</sequence>
<evidence type="ECO:0000256" key="2">
    <source>
        <dbReference type="ARBA" id="ARBA00023043"/>
    </source>
</evidence>
<dbReference type="AlphaFoldDB" id="A0A168C9R4"/>
<dbReference type="PANTHER" id="PTHR24166">
    <property type="entry name" value="ROLLING PEBBLES, ISOFORM B"/>
    <property type="match status" value="1"/>
</dbReference>
<accession>A0A168C9R4</accession>
<organism evidence="3 4">
    <name type="scientific">Akanthomyces lecanii RCEF 1005</name>
    <dbReference type="NCBI Taxonomy" id="1081108"/>
    <lineage>
        <taxon>Eukaryota</taxon>
        <taxon>Fungi</taxon>
        <taxon>Dikarya</taxon>
        <taxon>Ascomycota</taxon>
        <taxon>Pezizomycotina</taxon>
        <taxon>Sordariomycetes</taxon>
        <taxon>Hypocreomycetidae</taxon>
        <taxon>Hypocreales</taxon>
        <taxon>Cordycipitaceae</taxon>
        <taxon>Akanthomyces</taxon>
        <taxon>Cordyceps confragosa</taxon>
    </lineage>
</organism>
<dbReference type="SMART" id="SM00248">
    <property type="entry name" value="ANK"/>
    <property type="match status" value="4"/>
</dbReference>
<dbReference type="InterPro" id="IPR055530">
    <property type="entry name" value="DUF7104"/>
</dbReference>
<comment type="caution">
    <text evidence="3">The sequence shown here is derived from an EMBL/GenBank/DDBJ whole genome shotgun (WGS) entry which is preliminary data.</text>
</comment>
<dbReference type="InterPro" id="IPR036770">
    <property type="entry name" value="Ankyrin_rpt-contain_sf"/>
</dbReference>
<dbReference type="InterPro" id="IPR050889">
    <property type="entry name" value="Dendritic_Spine_Reg/Scaffold"/>
</dbReference>
<dbReference type="STRING" id="1081108.A0A168C9R4"/>
<evidence type="ECO:0000313" key="4">
    <source>
        <dbReference type="Proteomes" id="UP000076881"/>
    </source>
</evidence>
<evidence type="ECO:0000313" key="3">
    <source>
        <dbReference type="EMBL" id="OAA71125.1"/>
    </source>
</evidence>
<proteinExistence type="predicted"/>
<dbReference type="Gene3D" id="1.25.40.20">
    <property type="entry name" value="Ankyrin repeat-containing domain"/>
    <property type="match status" value="2"/>
</dbReference>
<protein>
    <submittedName>
        <fullName evidence="3">Ankyrin repeat-containing domain protein</fullName>
    </submittedName>
</protein>
<keyword evidence="4" id="KW-1185">Reference proteome</keyword>
<dbReference type="EMBL" id="AZHF01000009">
    <property type="protein sequence ID" value="OAA71125.1"/>
    <property type="molecule type" value="Genomic_DNA"/>
</dbReference>
<dbReference type="InterPro" id="IPR002110">
    <property type="entry name" value="Ankyrin_rpt"/>
</dbReference>
<name>A0A168C9R4_CORDF</name>
<dbReference type="Gene3D" id="1.20.5.340">
    <property type="match status" value="1"/>
</dbReference>
<dbReference type="Pfam" id="PF12796">
    <property type="entry name" value="Ank_2"/>
    <property type="match status" value="1"/>
</dbReference>
<reference evidence="3 4" key="1">
    <citation type="journal article" date="2016" name="Genome Biol. Evol.">
        <title>Divergent and convergent evolution of fungal pathogenicity.</title>
        <authorList>
            <person name="Shang Y."/>
            <person name="Xiao G."/>
            <person name="Zheng P."/>
            <person name="Cen K."/>
            <person name="Zhan S."/>
            <person name="Wang C."/>
        </authorList>
    </citation>
    <scope>NUCLEOTIDE SEQUENCE [LARGE SCALE GENOMIC DNA]</scope>
    <source>
        <strain evidence="3 4">RCEF 1005</strain>
    </source>
</reference>
<keyword evidence="1" id="KW-0677">Repeat</keyword>
<gene>
    <name evidence="3" type="ORF">LEL_09716</name>
</gene>
<dbReference type="Proteomes" id="UP000076881">
    <property type="component" value="Unassembled WGS sequence"/>
</dbReference>
<dbReference type="OrthoDB" id="341259at2759"/>
<keyword evidence="2" id="KW-0040">ANK repeat</keyword>
<evidence type="ECO:0000256" key="1">
    <source>
        <dbReference type="ARBA" id="ARBA00022737"/>
    </source>
</evidence>
<dbReference type="Pfam" id="PF23397">
    <property type="entry name" value="DUF7104"/>
    <property type="match status" value="1"/>
</dbReference>
<dbReference type="PANTHER" id="PTHR24166:SF47">
    <property type="entry name" value="M-PHASE PHOSPHOPROTEIN 8"/>
    <property type="match status" value="1"/>
</dbReference>